<dbReference type="AlphaFoldDB" id="A0A7Y6MZB6"/>
<dbReference type="Pfam" id="PF07702">
    <property type="entry name" value="UTRA"/>
    <property type="match status" value="1"/>
</dbReference>
<dbReference type="Proteomes" id="UP000594380">
    <property type="component" value="Unassembled WGS sequence"/>
</dbReference>
<accession>A0A7Y6MZB6</accession>
<gene>
    <name evidence="2" type="ORF">G5S42_11530</name>
</gene>
<comment type="caution">
    <text evidence="2">The sequence shown here is derived from an EMBL/GenBank/DDBJ whole genome shotgun (WGS) entry which is preliminary data.</text>
</comment>
<dbReference type="InterPro" id="IPR028978">
    <property type="entry name" value="Chorismate_lyase_/UTRA_dom_sf"/>
</dbReference>
<feature type="domain" description="UbiC transcription regulator-associated" evidence="1">
    <location>
        <begin position="3"/>
        <end position="40"/>
    </location>
</feature>
<organism evidence="2 3">
    <name type="scientific">Paraburkholderia youngii</name>
    <dbReference type="NCBI Taxonomy" id="2782701"/>
    <lineage>
        <taxon>Bacteria</taxon>
        <taxon>Pseudomonadati</taxon>
        <taxon>Pseudomonadota</taxon>
        <taxon>Betaproteobacteria</taxon>
        <taxon>Burkholderiales</taxon>
        <taxon>Burkholderiaceae</taxon>
        <taxon>Paraburkholderia</taxon>
    </lineage>
</organism>
<proteinExistence type="predicted"/>
<dbReference type="InterPro" id="IPR011663">
    <property type="entry name" value="UTRA"/>
</dbReference>
<dbReference type="RefSeq" id="WP_176106850.1">
    <property type="nucleotide sequence ID" value="NZ_JAALDK010000001.1"/>
</dbReference>
<reference evidence="2 3" key="1">
    <citation type="submission" date="2020-02" db="EMBL/GenBank/DDBJ databases">
        <title>Paraburkholderia simonii sp. nov. and Paraburkholderia youngii sp. nov. Brazilian and Mexican Mimosa-associated rhizobia.</title>
        <authorList>
            <person name="Mavima L."/>
            <person name="Beukes C.W."/>
            <person name="Chan W.Y."/>
            <person name="Palmer M."/>
            <person name="De Meyer S.E."/>
            <person name="James E.K."/>
            <person name="Venter S.N."/>
            <person name="Steenkamp E.T."/>
        </authorList>
    </citation>
    <scope>NUCLEOTIDE SEQUENCE [LARGE SCALE GENOMIC DNA]</scope>
    <source>
        <strain evidence="2 3">JPY169</strain>
    </source>
</reference>
<sequence>MSRSLEIDVGAPLLLTRRATRLDDDRVCEATVFRIRPERHEFVVTSGVEGKLAS</sequence>
<dbReference type="GeneID" id="301100966"/>
<dbReference type="Gene3D" id="3.40.1410.10">
    <property type="entry name" value="Chorismate lyase-like"/>
    <property type="match status" value="1"/>
</dbReference>
<dbReference type="SUPFAM" id="SSF64288">
    <property type="entry name" value="Chorismate lyase-like"/>
    <property type="match status" value="1"/>
</dbReference>
<evidence type="ECO:0000259" key="1">
    <source>
        <dbReference type="Pfam" id="PF07702"/>
    </source>
</evidence>
<dbReference type="EMBL" id="JAALDK010000001">
    <property type="protein sequence ID" value="NUY00320.1"/>
    <property type="molecule type" value="Genomic_DNA"/>
</dbReference>
<evidence type="ECO:0000313" key="3">
    <source>
        <dbReference type="Proteomes" id="UP000594380"/>
    </source>
</evidence>
<name>A0A7Y6MZB6_9BURK</name>
<protein>
    <submittedName>
        <fullName evidence="2">UTRA domain-containing protein</fullName>
    </submittedName>
</protein>
<evidence type="ECO:0000313" key="2">
    <source>
        <dbReference type="EMBL" id="NUY00320.1"/>
    </source>
</evidence>